<comment type="caution">
    <text evidence="1">The sequence shown here is derived from an EMBL/GenBank/DDBJ whole genome shotgun (WGS) entry which is preliminary data.</text>
</comment>
<reference evidence="1 2" key="1">
    <citation type="submission" date="2019-01" db="EMBL/GenBank/DDBJ databases">
        <title>A draft genome assembly of the solar-powered sea slug Elysia chlorotica.</title>
        <authorList>
            <person name="Cai H."/>
            <person name="Li Q."/>
            <person name="Fang X."/>
            <person name="Li J."/>
            <person name="Curtis N.E."/>
            <person name="Altenburger A."/>
            <person name="Shibata T."/>
            <person name="Feng M."/>
            <person name="Maeda T."/>
            <person name="Schwartz J.A."/>
            <person name="Shigenobu S."/>
            <person name="Lundholm N."/>
            <person name="Nishiyama T."/>
            <person name="Yang H."/>
            <person name="Hasebe M."/>
            <person name="Li S."/>
            <person name="Pierce S.K."/>
            <person name="Wang J."/>
        </authorList>
    </citation>
    <scope>NUCLEOTIDE SEQUENCE [LARGE SCALE GENOMIC DNA]</scope>
    <source>
        <strain evidence="1">EC2010</strain>
        <tissue evidence="1">Whole organism of an adult</tissue>
    </source>
</reference>
<accession>A0A433TUS0</accession>
<dbReference type="Proteomes" id="UP000271974">
    <property type="component" value="Unassembled WGS sequence"/>
</dbReference>
<keyword evidence="2" id="KW-1185">Reference proteome</keyword>
<proteinExistence type="predicted"/>
<feature type="non-terminal residue" evidence="1">
    <location>
        <position position="131"/>
    </location>
</feature>
<feature type="non-terminal residue" evidence="1">
    <location>
        <position position="1"/>
    </location>
</feature>
<name>A0A433TUS0_ELYCH</name>
<dbReference type="AlphaFoldDB" id="A0A433TUS0"/>
<evidence type="ECO:0000313" key="1">
    <source>
        <dbReference type="EMBL" id="RUS85326.1"/>
    </source>
</evidence>
<organism evidence="1 2">
    <name type="scientific">Elysia chlorotica</name>
    <name type="common">Eastern emerald elysia</name>
    <name type="synonym">Sea slug</name>
    <dbReference type="NCBI Taxonomy" id="188477"/>
    <lineage>
        <taxon>Eukaryota</taxon>
        <taxon>Metazoa</taxon>
        <taxon>Spiralia</taxon>
        <taxon>Lophotrochozoa</taxon>
        <taxon>Mollusca</taxon>
        <taxon>Gastropoda</taxon>
        <taxon>Heterobranchia</taxon>
        <taxon>Euthyneura</taxon>
        <taxon>Panpulmonata</taxon>
        <taxon>Sacoglossa</taxon>
        <taxon>Placobranchoidea</taxon>
        <taxon>Plakobranchidae</taxon>
        <taxon>Elysia</taxon>
    </lineage>
</organism>
<dbReference type="EMBL" id="RQTK01000174">
    <property type="protein sequence ID" value="RUS85326.1"/>
    <property type="molecule type" value="Genomic_DNA"/>
</dbReference>
<evidence type="ECO:0000313" key="2">
    <source>
        <dbReference type="Proteomes" id="UP000271974"/>
    </source>
</evidence>
<gene>
    <name evidence="1" type="ORF">EGW08_006927</name>
</gene>
<sequence length="131" mass="14908">TMLTNSERVGRARAKHHSSTRWPIEELEQARHHLVFLFRVAEPPVASKAPCEDTLFTVHNQLEVGHTHKVSRGPYNMIAAACDFPDVDICDRGHLTISLFLQKHSDHTWQTFTLELDFVALHKILSVCVVT</sequence>
<protein>
    <submittedName>
        <fullName evidence="1">Uncharacterized protein</fullName>
    </submittedName>
</protein>